<dbReference type="RefSeq" id="WP_264987775.1">
    <property type="nucleotide sequence ID" value="NZ_BRZA01000001.1"/>
</dbReference>
<evidence type="ECO:0008006" key="3">
    <source>
        <dbReference type="Google" id="ProtNLM"/>
    </source>
</evidence>
<dbReference type="EMBL" id="BRZA01000001">
    <property type="protein sequence ID" value="GLC88062.1"/>
    <property type="molecule type" value="Genomic_DNA"/>
</dbReference>
<sequence>MAKNRFSHLKRKTGTREENKSILIVCGGEETEPNYFKAFETYSGCVIHVKKSHKGTSKLVEKALEFKNQNEYDSVWCVFDKDDFTDFDQAIDLANKHGIEVAYSNKCFEIWVLMHFGKSPKIHQKELEKEADKSFKNTLKEKQGYSKNMDNLYMLLKSRQKVAIEVATRCYADRELHGESPSTQVGVTTVHNLVNMLNENSPNKWD</sequence>
<name>A0ABQ5NI80_9BACI</name>
<accession>A0ABQ5NI80</accession>
<keyword evidence="2" id="KW-1185">Reference proteome</keyword>
<proteinExistence type="predicted"/>
<organism evidence="1 2">
    <name type="scientific">Lysinibacillus piscis</name>
    <dbReference type="NCBI Taxonomy" id="2518931"/>
    <lineage>
        <taxon>Bacteria</taxon>
        <taxon>Bacillati</taxon>
        <taxon>Bacillota</taxon>
        <taxon>Bacilli</taxon>
        <taxon>Bacillales</taxon>
        <taxon>Bacillaceae</taxon>
        <taxon>Lysinibacillus</taxon>
    </lineage>
</organism>
<dbReference type="InterPro" id="IPR025591">
    <property type="entry name" value="RloB"/>
</dbReference>
<protein>
    <recommendedName>
        <fullName evidence="3">RloB domain-containing protein</fullName>
    </recommendedName>
</protein>
<dbReference type="Proteomes" id="UP001065593">
    <property type="component" value="Unassembled WGS sequence"/>
</dbReference>
<evidence type="ECO:0000313" key="1">
    <source>
        <dbReference type="EMBL" id="GLC88062.1"/>
    </source>
</evidence>
<evidence type="ECO:0000313" key="2">
    <source>
        <dbReference type="Proteomes" id="UP001065593"/>
    </source>
</evidence>
<comment type="caution">
    <text evidence="1">The sequence shown here is derived from an EMBL/GenBank/DDBJ whole genome shotgun (WGS) entry which is preliminary data.</text>
</comment>
<gene>
    <name evidence="1" type="ORF">LYSBPC_11890</name>
</gene>
<dbReference type="Pfam" id="PF13707">
    <property type="entry name" value="RloB"/>
    <property type="match status" value="1"/>
</dbReference>
<reference evidence="1" key="1">
    <citation type="submission" date="2022-08" db="EMBL/GenBank/DDBJ databases">
        <title>Draft genome sequence of Lysinibacillus sp. strain KH24.</title>
        <authorList>
            <person name="Kanbe H."/>
            <person name="Itoh H."/>
        </authorList>
    </citation>
    <scope>NUCLEOTIDE SEQUENCE</scope>
    <source>
        <strain evidence="1">KH24</strain>
    </source>
</reference>